<dbReference type="GO" id="GO:0016020">
    <property type="term" value="C:membrane"/>
    <property type="evidence" value="ECO:0007669"/>
    <property type="project" value="UniProtKB-SubCell"/>
</dbReference>
<comment type="subcellular location">
    <subcellularLocation>
        <location evidence="1">Membrane</location>
        <topology evidence="1">Multi-pass membrane protein</topology>
    </subcellularLocation>
</comment>
<dbReference type="InterPro" id="IPR002523">
    <property type="entry name" value="MgTranspt_CorA/ZnTranspt_ZntB"/>
</dbReference>
<dbReference type="InterPro" id="IPR045863">
    <property type="entry name" value="CorA_TM1_TM2"/>
</dbReference>
<evidence type="ECO:0000256" key="2">
    <source>
        <dbReference type="ARBA" id="ARBA00022692"/>
    </source>
</evidence>
<keyword evidence="4 5" id="KW-0472">Membrane</keyword>
<dbReference type="Gene3D" id="1.20.58.340">
    <property type="entry name" value="Magnesium transport protein CorA, transmembrane region"/>
    <property type="match status" value="1"/>
</dbReference>
<protein>
    <submittedName>
        <fullName evidence="6">Uncharacterized protein</fullName>
    </submittedName>
</protein>
<comment type="caution">
    <text evidence="6">The sequence shown here is derived from an EMBL/GenBank/DDBJ whole genome shotgun (WGS) entry which is preliminary data.</text>
</comment>
<evidence type="ECO:0000256" key="3">
    <source>
        <dbReference type="ARBA" id="ARBA00022989"/>
    </source>
</evidence>
<dbReference type="GO" id="GO:0046873">
    <property type="term" value="F:metal ion transmembrane transporter activity"/>
    <property type="evidence" value="ECO:0007669"/>
    <property type="project" value="InterPro"/>
</dbReference>
<sequence>MSKWAWLSTSLAEKKGIFGQFHQCLTFESSIQRSNGLISLEGDVETYVDKVEKSEPDICVMYAASSFTYRKDIKNYRAFTNSTAANNGRTPLPISKALFDRVVTVFSISPSFLHVLNTGLAVFTSSIGSKGRGDDAAWEKAQFIIQQNRSYSAFSIALTFSMSTGKTRALIFGAEHWVVSNLFQSMASMPTYPYGPMVIPAVALELQAQWFNDTVRNLQDHIHSIETITGMRQFNFPHEVKGPSPQDWKTLDLISITRDLSSFLSRFAFLKLQAETGAYLVDRMIQTTELFVDKIEKNHREKEPINMSSDQNSVISKLEEVQSWYLGLKARCRYLSERASAQNQTVYCLIASQYNLTDIDIARASCNIAEETRKENEAMRAIAEITRRDNELMIQVATDSRTVAIATARDNSAMRVIAAVTILFLPATFTATFFSMTFFDFSDAAKPRVSPWTWIYVLVTATVTILIQSAWAIMSRKKKAKIIQRIPMLHASVAEERL</sequence>
<dbReference type="SUPFAM" id="SSF144083">
    <property type="entry name" value="Magnesium transport protein CorA, transmembrane region"/>
    <property type="match status" value="1"/>
</dbReference>
<feature type="transmembrane region" description="Helical" evidence="5">
    <location>
        <begin position="416"/>
        <end position="439"/>
    </location>
</feature>
<evidence type="ECO:0000313" key="7">
    <source>
        <dbReference type="Proteomes" id="UP000286045"/>
    </source>
</evidence>
<dbReference type="EMBL" id="RYZI01000155">
    <property type="protein sequence ID" value="RWA09417.1"/>
    <property type="molecule type" value="Genomic_DNA"/>
</dbReference>
<gene>
    <name evidence="6" type="ORF">EKO27_g5688</name>
</gene>
<dbReference type="STRING" id="363999.A0A439D4S9"/>
<proteinExistence type="predicted"/>
<evidence type="ECO:0000313" key="6">
    <source>
        <dbReference type="EMBL" id="RWA09417.1"/>
    </source>
</evidence>
<name>A0A439D4S9_9PEZI</name>
<keyword evidence="3 5" id="KW-1133">Transmembrane helix</keyword>
<evidence type="ECO:0000256" key="1">
    <source>
        <dbReference type="ARBA" id="ARBA00004141"/>
    </source>
</evidence>
<dbReference type="Pfam" id="PF01544">
    <property type="entry name" value="CorA"/>
    <property type="match status" value="1"/>
</dbReference>
<keyword evidence="2 5" id="KW-0812">Transmembrane</keyword>
<dbReference type="Proteomes" id="UP000286045">
    <property type="component" value="Unassembled WGS sequence"/>
</dbReference>
<feature type="transmembrane region" description="Helical" evidence="5">
    <location>
        <begin position="451"/>
        <end position="474"/>
    </location>
</feature>
<dbReference type="AlphaFoldDB" id="A0A439D4S9"/>
<accession>A0A439D4S9</accession>
<evidence type="ECO:0000256" key="5">
    <source>
        <dbReference type="SAM" id="Phobius"/>
    </source>
</evidence>
<reference evidence="6 7" key="1">
    <citation type="submission" date="2018-12" db="EMBL/GenBank/DDBJ databases">
        <title>Draft genome sequence of Xylaria grammica IHI A82.</title>
        <authorList>
            <person name="Buettner E."/>
            <person name="Kellner H."/>
        </authorList>
    </citation>
    <scope>NUCLEOTIDE SEQUENCE [LARGE SCALE GENOMIC DNA]</scope>
    <source>
        <strain evidence="6 7">IHI A82</strain>
    </source>
</reference>
<evidence type="ECO:0000256" key="4">
    <source>
        <dbReference type="ARBA" id="ARBA00023136"/>
    </source>
</evidence>
<organism evidence="6 7">
    <name type="scientific">Xylaria grammica</name>
    <dbReference type="NCBI Taxonomy" id="363999"/>
    <lineage>
        <taxon>Eukaryota</taxon>
        <taxon>Fungi</taxon>
        <taxon>Dikarya</taxon>
        <taxon>Ascomycota</taxon>
        <taxon>Pezizomycotina</taxon>
        <taxon>Sordariomycetes</taxon>
        <taxon>Xylariomycetidae</taxon>
        <taxon>Xylariales</taxon>
        <taxon>Xylariaceae</taxon>
        <taxon>Xylaria</taxon>
    </lineage>
</organism>
<keyword evidence="7" id="KW-1185">Reference proteome</keyword>